<dbReference type="Proteomes" id="UP000620124">
    <property type="component" value="Unassembled WGS sequence"/>
</dbReference>
<protein>
    <submittedName>
        <fullName evidence="2">Uncharacterized protein</fullName>
    </submittedName>
</protein>
<evidence type="ECO:0000313" key="2">
    <source>
        <dbReference type="EMBL" id="KAF7337849.1"/>
    </source>
</evidence>
<dbReference type="OrthoDB" id="2993496at2759"/>
<gene>
    <name evidence="2" type="ORF">MVEN_02007800</name>
</gene>
<dbReference type="EMBL" id="JACAZI010000021">
    <property type="protein sequence ID" value="KAF7337849.1"/>
    <property type="molecule type" value="Genomic_DNA"/>
</dbReference>
<keyword evidence="3" id="KW-1185">Reference proteome</keyword>
<name>A0A8H6XCB1_9AGAR</name>
<comment type="caution">
    <text evidence="2">The sequence shown here is derived from an EMBL/GenBank/DDBJ whole genome shotgun (WGS) entry which is preliminary data.</text>
</comment>
<proteinExistence type="predicted"/>
<sequence>MCTVTIKQSHRPSPTEDPKKVSLRKQVLLRCFYRAQQGCSTKSRAVDSHGRNTVAEDEMDLEWSSQCNERAISSRTPRRVRTHLPGAQGVIQNRIDEIKRCMRNVHLNAWFLRHAAALRCCPASYSGDPKTYFVRKLQYLLRYRDHHVLDWETELQTLLGALRAPPWNKKYWRDCLSLVLDSIQVVIEAM</sequence>
<evidence type="ECO:0000256" key="1">
    <source>
        <dbReference type="SAM" id="MobiDB-lite"/>
    </source>
</evidence>
<dbReference type="AlphaFoldDB" id="A0A8H6XCB1"/>
<accession>A0A8H6XCB1</accession>
<organism evidence="2 3">
    <name type="scientific">Mycena venus</name>
    <dbReference type="NCBI Taxonomy" id="2733690"/>
    <lineage>
        <taxon>Eukaryota</taxon>
        <taxon>Fungi</taxon>
        <taxon>Dikarya</taxon>
        <taxon>Basidiomycota</taxon>
        <taxon>Agaricomycotina</taxon>
        <taxon>Agaricomycetes</taxon>
        <taxon>Agaricomycetidae</taxon>
        <taxon>Agaricales</taxon>
        <taxon>Marasmiineae</taxon>
        <taxon>Mycenaceae</taxon>
        <taxon>Mycena</taxon>
    </lineage>
</organism>
<feature type="region of interest" description="Disordered" evidence="1">
    <location>
        <begin position="1"/>
        <end position="20"/>
    </location>
</feature>
<reference evidence="2" key="1">
    <citation type="submission" date="2020-05" db="EMBL/GenBank/DDBJ databases">
        <title>Mycena genomes resolve the evolution of fungal bioluminescence.</title>
        <authorList>
            <person name="Tsai I.J."/>
        </authorList>
    </citation>
    <scope>NUCLEOTIDE SEQUENCE</scope>
    <source>
        <strain evidence="2">CCC161011</strain>
    </source>
</reference>
<evidence type="ECO:0000313" key="3">
    <source>
        <dbReference type="Proteomes" id="UP000620124"/>
    </source>
</evidence>